<accession>A0A5D0CQ59</accession>
<evidence type="ECO:0000313" key="1">
    <source>
        <dbReference type="EMBL" id="TYA11932.1"/>
    </source>
</evidence>
<sequence>MKEENVLLIMAPDVEANWQTNVLIEIREQTEAALPLEEELDALLIDFPDYKEGFTFKSRDVITTTTGLTAGVLTYEHDPEIGLFEKEYVIHGIDNKMLYATDSTVIALREKYASPVNRILDSIDKL</sequence>
<gene>
    <name evidence="1" type="ORF">FRY98_14385</name>
</gene>
<proteinExistence type="predicted"/>
<dbReference type="Proteomes" id="UP000325218">
    <property type="component" value="Unassembled WGS sequence"/>
</dbReference>
<keyword evidence="2" id="KW-1185">Reference proteome</keyword>
<reference evidence="1 2" key="1">
    <citation type="submission" date="2019-08" db="EMBL/GenBank/DDBJ databases">
        <title>Genome sequencing of Paenibacillus faecis DSM 23593(T).</title>
        <authorList>
            <person name="Kook J.-K."/>
            <person name="Park S.-N."/>
            <person name="Lim Y.K."/>
        </authorList>
    </citation>
    <scope>NUCLEOTIDE SEQUENCE [LARGE SCALE GENOMIC DNA]</scope>
    <source>
        <strain evidence="1 2">DSM 23593</strain>
    </source>
</reference>
<dbReference type="RefSeq" id="WP_148453025.1">
    <property type="nucleotide sequence ID" value="NZ_VSDO01000003.1"/>
</dbReference>
<organism evidence="1 2">
    <name type="scientific">Paenibacillus faecis</name>
    <dbReference type="NCBI Taxonomy" id="862114"/>
    <lineage>
        <taxon>Bacteria</taxon>
        <taxon>Bacillati</taxon>
        <taxon>Bacillota</taxon>
        <taxon>Bacilli</taxon>
        <taxon>Bacillales</taxon>
        <taxon>Paenibacillaceae</taxon>
        <taxon>Paenibacillus</taxon>
    </lineage>
</organism>
<dbReference type="EMBL" id="VSDO01000003">
    <property type="protein sequence ID" value="TYA11932.1"/>
    <property type="molecule type" value="Genomic_DNA"/>
</dbReference>
<protein>
    <submittedName>
        <fullName evidence="1">Uncharacterized protein</fullName>
    </submittedName>
</protein>
<evidence type="ECO:0000313" key="2">
    <source>
        <dbReference type="Proteomes" id="UP000325218"/>
    </source>
</evidence>
<comment type="caution">
    <text evidence="1">The sequence shown here is derived from an EMBL/GenBank/DDBJ whole genome shotgun (WGS) entry which is preliminary data.</text>
</comment>
<name>A0A5D0CQ59_9BACL</name>
<dbReference type="AlphaFoldDB" id="A0A5D0CQ59"/>